<dbReference type="Proteomes" id="UP000030742">
    <property type="component" value="Unassembled WGS sequence"/>
</dbReference>
<dbReference type="InterPro" id="IPR035699">
    <property type="entry name" value="AAA_6"/>
</dbReference>
<evidence type="ECO:0000256" key="7">
    <source>
        <dbReference type="ARBA" id="ARBA00023017"/>
    </source>
</evidence>
<dbReference type="Gene3D" id="3.40.50.300">
    <property type="entry name" value="P-loop containing nucleotide triphosphate hydrolases"/>
    <property type="match status" value="3"/>
</dbReference>
<dbReference type="FunFam" id="3.20.180.20:FF:000001">
    <property type="entry name" value="Dynein axonemal heavy chain 5"/>
    <property type="match status" value="1"/>
</dbReference>
<keyword evidence="10" id="KW-0505">Motor protein</keyword>
<dbReference type="STRING" id="77166.U4TX33"/>
<evidence type="ECO:0000256" key="12">
    <source>
        <dbReference type="ARBA" id="ARBA00023273"/>
    </source>
</evidence>
<keyword evidence="3" id="KW-0493">Microtubule</keyword>
<dbReference type="InterPro" id="IPR027417">
    <property type="entry name" value="P-loop_NTPase"/>
</dbReference>
<dbReference type="EMBL" id="KB631679">
    <property type="protein sequence ID" value="ERL85347.1"/>
    <property type="molecule type" value="Genomic_DNA"/>
</dbReference>
<dbReference type="GO" id="GO:0005874">
    <property type="term" value="C:microtubule"/>
    <property type="evidence" value="ECO:0007669"/>
    <property type="project" value="UniProtKB-KW"/>
</dbReference>
<keyword evidence="4" id="KW-0677">Repeat</keyword>
<organism evidence="16 17">
    <name type="scientific">Dendroctonus ponderosae</name>
    <name type="common">Mountain pine beetle</name>
    <dbReference type="NCBI Taxonomy" id="77166"/>
    <lineage>
        <taxon>Eukaryota</taxon>
        <taxon>Metazoa</taxon>
        <taxon>Ecdysozoa</taxon>
        <taxon>Arthropoda</taxon>
        <taxon>Hexapoda</taxon>
        <taxon>Insecta</taxon>
        <taxon>Pterygota</taxon>
        <taxon>Neoptera</taxon>
        <taxon>Endopterygota</taxon>
        <taxon>Coleoptera</taxon>
        <taxon>Polyphaga</taxon>
        <taxon>Cucujiformia</taxon>
        <taxon>Curculionidae</taxon>
        <taxon>Scolytinae</taxon>
        <taxon>Dendroctonus</taxon>
    </lineage>
</organism>
<name>U4TX33_DENPD</name>
<dbReference type="FunFam" id="1.10.8.710:FF:000001">
    <property type="entry name" value="Dynein axonemal heavy chain 2"/>
    <property type="match status" value="1"/>
</dbReference>
<dbReference type="PANTHER" id="PTHR45703:SF32">
    <property type="entry name" value="DYNEINS HEAVY CHAIN"/>
    <property type="match status" value="1"/>
</dbReference>
<evidence type="ECO:0000256" key="1">
    <source>
        <dbReference type="ARBA" id="ARBA00004430"/>
    </source>
</evidence>
<feature type="domain" description="Dynein heavy chain linker" evidence="13">
    <location>
        <begin position="54"/>
        <end position="432"/>
    </location>
</feature>
<dbReference type="FunFam" id="1.20.58.1120:FF:000001">
    <property type="entry name" value="dynein heavy chain 2, axonemal"/>
    <property type="match status" value="1"/>
</dbReference>
<dbReference type="FunFam" id="1.10.287.2620:FF:000002">
    <property type="entry name" value="Dynein heavy chain 2, axonemal"/>
    <property type="match status" value="1"/>
</dbReference>
<dbReference type="GO" id="GO:0045505">
    <property type="term" value="F:dynein intermediate chain binding"/>
    <property type="evidence" value="ECO:0007669"/>
    <property type="project" value="InterPro"/>
</dbReference>
<dbReference type="FunFam" id="3.40.50.300:FF:000044">
    <property type="entry name" value="Dynein heavy chain 5, axonemal"/>
    <property type="match status" value="1"/>
</dbReference>
<feature type="domain" description="Dynein heavy chain hydrolytic ATP-binding dynein motor region" evidence="14">
    <location>
        <begin position="571"/>
        <end position="842"/>
    </location>
</feature>
<evidence type="ECO:0000256" key="11">
    <source>
        <dbReference type="ARBA" id="ARBA00023212"/>
    </source>
</evidence>
<evidence type="ECO:0000313" key="17">
    <source>
        <dbReference type="Proteomes" id="UP000030742"/>
    </source>
</evidence>
<dbReference type="InterPro" id="IPR041466">
    <property type="entry name" value="Dynein_AAA5_ext"/>
</dbReference>
<keyword evidence="2" id="KW-0963">Cytoplasm</keyword>
<keyword evidence="9" id="KW-0969">Cilium</keyword>
<evidence type="ECO:0000256" key="10">
    <source>
        <dbReference type="ARBA" id="ARBA00023175"/>
    </source>
</evidence>
<accession>U4TX33</accession>
<dbReference type="SUPFAM" id="SSF52540">
    <property type="entry name" value="P-loop containing nucleoside triphosphate hydrolases"/>
    <property type="match status" value="2"/>
</dbReference>
<protein>
    <recommendedName>
        <fullName evidence="18">AAA+ ATPase domain-containing protein</fullName>
    </recommendedName>
</protein>
<evidence type="ECO:0000259" key="15">
    <source>
        <dbReference type="Pfam" id="PF17852"/>
    </source>
</evidence>
<keyword evidence="12" id="KW-0966">Cell projection</keyword>
<evidence type="ECO:0000256" key="4">
    <source>
        <dbReference type="ARBA" id="ARBA00022737"/>
    </source>
</evidence>
<dbReference type="InterPro" id="IPR043157">
    <property type="entry name" value="Dynein_AAA1S"/>
</dbReference>
<dbReference type="GO" id="GO:0005524">
    <property type="term" value="F:ATP binding"/>
    <property type="evidence" value="ECO:0007669"/>
    <property type="project" value="UniProtKB-KW"/>
</dbReference>
<dbReference type="Gene3D" id="1.10.287.2620">
    <property type="match status" value="1"/>
</dbReference>
<dbReference type="InterPro" id="IPR042222">
    <property type="entry name" value="Dynein_2_N"/>
</dbReference>
<dbReference type="OrthoDB" id="5593012at2759"/>
<dbReference type="InterPro" id="IPR026983">
    <property type="entry name" value="DHC"/>
</dbReference>
<dbReference type="FunFam" id="1.20.140.100:FF:000006">
    <property type="entry name" value="dynein heavy chain 2, axonemal"/>
    <property type="match status" value="1"/>
</dbReference>
<dbReference type="GO" id="GO:0005930">
    <property type="term" value="C:axoneme"/>
    <property type="evidence" value="ECO:0007669"/>
    <property type="project" value="UniProtKB-SubCell"/>
</dbReference>
<dbReference type="Pfam" id="PF12774">
    <property type="entry name" value="AAA_6"/>
    <property type="match status" value="1"/>
</dbReference>
<dbReference type="PANTHER" id="PTHR45703">
    <property type="entry name" value="DYNEIN HEAVY CHAIN"/>
    <property type="match status" value="1"/>
</dbReference>
<dbReference type="Gene3D" id="3.20.180.20">
    <property type="entry name" value="Dynein heavy chain, N-terminal domain 2"/>
    <property type="match status" value="1"/>
</dbReference>
<evidence type="ECO:0000256" key="9">
    <source>
        <dbReference type="ARBA" id="ARBA00023069"/>
    </source>
</evidence>
<dbReference type="InterPro" id="IPR042228">
    <property type="entry name" value="Dynein_linker_3"/>
</dbReference>
<dbReference type="Pfam" id="PF12775">
    <property type="entry name" value="AAA_7"/>
    <property type="match status" value="1"/>
</dbReference>
<keyword evidence="7" id="KW-0243">Dynein</keyword>
<evidence type="ECO:0000256" key="6">
    <source>
        <dbReference type="ARBA" id="ARBA00022840"/>
    </source>
</evidence>
<keyword evidence="5" id="KW-0547">Nucleotide-binding</keyword>
<evidence type="ECO:0000256" key="8">
    <source>
        <dbReference type="ARBA" id="ARBA00023054"/>
    </source>
</evidence>
<evidence type="ECO:0000256" key="3">
    <source>
        <dbReference type="ARBA" id="ARBA00022701"/>
    </source>
</evidence>
<dbReference type="InterPro" id="IPR013602">
    <property type="entry name" value="Dynein_heavy_linker"/>
</dbReference>
<evidence type="ECO:0000259" key="14">
    <source>
        <dbReference type="Pfam" id="PF12774"/>
    </source>
</evidence>
<keyword evidence="8" id="KW-0175">Coiled coil</keyword>
<keyword evidence="6" id="KW-0067">ATP-binding</keyword>
<gene>
    <name evidence="16" type="ORF">D910_02767</name>
</gene>
<dbReference type="Gene3D" id="1.20.140.100">
    <property type="entry name" value="Dynein heavy chain, N-terminal domain 2"/>
    <property type="match status" value="1"/>
</dbReference>
<keyword evidence="11" id="KW-0206">Cytoskeleton</keyword>
<dbReference type="Pfam" id="PF17852">
    <property type="entry name" value="Dynein_AAA_lid"/>
    <property type="match status" value="1"/>
</dbReference>
<dbReference type="CDD" id="cd00009">
    <property type="entry name" value="AAA"/>
    <property type="match status" value="1"/>
</dbReference>
<comment type="subcellular location">
    <subcellularLocation>
        <location evidence="1">Cytoplasm</location>
        <location evidence="1">Cytoskeleton</location>
        <location evidence="1">Cilium axoneme</location>
    </subcellularLocation>
</comment>
<dbReference type="GO" id="GO:0051959">
    <property type="term" value="F:dynein light intermediate chain binding"/>
    <property type="evidence" value="ECO:0007669"/>
    <property type="project" value="InterPro"/>
</dbReference>
<evidence type="ECO:0000313" key="16">
    <source>
        <dbReference type="EMBL" id="ERL85347.1"/>
    </source>
</evidence>
<sequence>MVFLSRPKALGRTPSICWMSPFTSDWSVEDGLSYLKSMRACLKDMKERDEQLRADLAIFGLSYDESVDLSNWKIVEDVRSQVDAFRRTLPLLGDLKNPAMRPRHWEKVKKVVGIEFDESSSEFNLEAIYAMEMHKYAEDINEISNAATMELQIEKGLRAIVETWSTMQFEIVPYKDRGIYRIKSVEECFQALEDNILQLSTMKSTRFVEPFTKIVDYWERTLSYIMETMEIALQVQRQWLYLENIFLGEDIRKQLPKESEDFDQLTEDWRNISTRLYFSKTALKATHYKPPPYLFNKLNKMNDKLDLMQRALERYLETKRHIFPRFYFISNDDMLEILGNSKKPELVQPHLKKLFDNLTKIKIQKNQGFILISIPKRTVFAAGINKQECIGMLADDGEYMEFVKPFILDGPAEMWLLQLESSMRQVLKNAFKPCRGELKKNLNKRDKWLLANCGQLCNACSLIQWTTDCTRALVHAKIMESKKPLKRLRKKQNQVLGKLSELSRKDLTKLQRLKANALITIEIHSRDVIDRLYRANCRDTNSFEWFSQLRFYWDRELDDCIIRQTNTCFNYGYEYNGNSGRLVITPLTDRCYITLTTALHLYRGGSPKGPAGTGKTETVKDLGKAMGMWVIVNNCSEGLDYKSMGKCFSGLAQTGAWGCFDEFNRINIEVLSVVAQQILCILQALTLKQKRLVFEGYEICIKWTVGIFITMNPGYAGRTELPDNLKSMFRPISMMVPDSAIIAENVLFSDGFTNTKALAKKVFTLYQLAIQQLSKQDHYDFGLRSMVALLRYAGRKRRQMPTVPEDQVVYLAMRDMNIARFTANDLPLFNGIMSDIFPGVGTMGKLKQQNKPGFNSVQIYPINPKALNLGELYGEYNLSTNEWLDGVISAIMRKTCSDESVDEKWILFDGPVDAVWIENMNSVMDDNKVNPFSKKKSLTDSQLRIQDRFPTCFNMLVLTLINSDRITMPEQVSLLFEVGDLSVASPATVSRCGMVYNDYKDWGWEPFVRSWISGAVPGKRFNCMEIVECCEINLVASLCKMLDIFATKENGVNAADEEHFEDAMRNWFLFCTIWSICCTTNEEGRTKFDTLIREKEGVFPIKDSIYEYYVDVQNYSFASWEEKLKYGWRFESSWPFYKIIVPTIDTVRYEFVVNALLHKGCPVLLTGPVGTGKTSTAQSVLGTLDSDTYTVLNVNMSAQTSSANLQDAIEGRLEKRTKGHYAPSGGKTMVAFLDDLNMPAKETYGSQPPLELLRQWMDYGFWYDREKQARKYVEVSFGGSSYPIGYVETGLSRTCTSWARWGRQEAGDK</sequence>
<evidence type="ECO:0008006" key="18">
    <source>
        <dbReference type="Google" id="ProtNLM"/>
    </source>
</evidence>
<dbReference type="Gene3D" id="1.20.58.1120">
    <property type="match status" value="1"/>
</dbReference>
<dbReference type="Gene3D" id="1.10.472.130">
    <property type="match status" value="1"/>
</dbReference>
<dbReference type="GO" id="GO:0030286">
    <property type="term" value="C:dynein complex"/>
    <property type="evidence" value="ECO:0007669"/>
    <property type="project" value="UniProtKB-KW"/>
</dbReference>
<feature type="domain" description="Dynein heavy chain AAA 5 extension" evidence="15">
    <location>
        <begin position="1018"/>
        <end position="1122"/>
    </location>
</feature>
<proteinExistence type="predicted"/>
<evidence type="ECO:0000256" key="2">
    <source>
        <dbReference type="ARBA" id="ARBA00022490"/>
    </source>
</evidence>
<dbReference type="Pfam" id="PF08393">
    <property type="entry name" value="DHC_N2"/>
    <property type="match status" value="1"/>
</dbReference>
<dbReference type="Gene3D" id="1.10.8.710">
    <property type="match status" value="1"/>
</dbReference>
<evidence type="ECO:0000259" key="13">
    <source>
        <dbReference type="Pfam" id="PF08393"/>
    </source>
</evidence>
<reference evidence="16 17" key="1">
    <citation type="journal article" date="2013" name="Genome Biol.">
        <title>Draft genome of the mountain pine beetle, Dendroctonus ponderosae Hopkins, a major forest pest.</title>
        <authorList>
            <person name="Keeling C.I."/>
            <person name="Yuen M.M."/>
            <person name="Liao N.Y."/>
            <person name="Docking T.R."/>
            <person name="Chan S.K."/>
            <person name="Taylor G.A."/>
            <person name="Palmquist D.L."/>
            <person name="Jackman S.D."/>
            <person name="Nguyen A."/>
            <person name="Li M."/>
            <person name="Henderson H."/>
            <person name="Janes J.K."/>
            <person name="Zhao Y."/>
            <person name="Pandoh P."/>
            <person name="Moore R."/>
            <person name="Sperling F.A."/>
            <person name="Huber D.P."/>
            <person name="Birol I."/>
            <person name="Jones S.J."/>
            <person name="Bohlmann J."/>
        </authorList>
    </citation>
    <scope>NUCLEOTIDE SEQUENCE</scope>
</reference>
<dbReference type="GO" id="GO:0007018">
    <property type="term" value="P:microtubule-based movement"/>
    <property type="evidence" value="ECO:0007669"/>
    <property type="project" value="InterPro"/>
</dbReference>
<evidence type="ECO:0000256" key="5">
    <source>
        <dbReference type="ARBA" id="ARBA00022741"/>
    </source>
</evidence>